<dbReference type="FunFam" id="3.40.640.10:FF:000079">
    <property type="entry name" value="LPS biosynthesis protein"/>
    <property type="match status" value="1"/>
</dbReference>
<evidence type="ECO:0000313" key="5">
    <source>
        <dbReference type="EMBL" id="OGY50267.1"/>
    </source>
</evidence>
<evidence type="ECO:0000256" key="3">
    <source>
        <dbReference type="ARBA" id="ARBA00037999"/>
    </source>
</evidence>
<proteinExistence type="inferred from homology"/>
<organism evidence="5 6">
    <name type="scientific">Candidatus Buchananbacteria bacterium RIFCSPHIGHO2_02_FULL_45_11b</name>
    <dbReference type="NCBI Taxonomy" id="1797541"/>
    <lineage>
        <taxon>Bacteria</taxon>
        <taxon>Candidatus Buchananiibacteriota</taxon>
    </lineage>
</organism>
<dbReference type="NCBIfam" id="NF011936">
    <property type="entry name" value="PRK15407.1"/>
    <property type="match status" value="1"/>
</dbReference>
<dbReference type="PIRSF" id="PIRSF000390">
    <property type="entry name" value="PLP_StrS"/>
    <property type="match status" value="1"/>
</dbReference>
<dbReference type="PANTHER" id="PTHR30244">
    <property type="entry name" value="TRANSAMINASE"/>
    <property type="match status" value="1"/>
</dbReference>
<keyword evidence="2 4" id="KW-0663">Pyridoxal phosphate</keyword>
<comment type="cofactor">
    <cofactor evidence="1">
        <name>pyridoxal 5'-phosphate</name>
        <dbReference type="ChEBI" id="CHEBI:597326"/>
    </cofactor>
</comment>
<evidence type="ECO:0000256" key="2">
    <source>
        <dbReference type="ARBA" id="ARBA00022898"/>
    </source>
</evidence>
<dbReference type="EMBL" id="MHIK01000064">
    <property type="protein sequence ID" value="OGY50267.1"/>
    <property type="molecule type" value="Genomic_DNA"/>
</dbReference>
<dbReference type="InterPro" id="IPR000653">
    <property type="entry name" value="DegT/StrS_aminotransferase"/>
</dbReference>
<dbReference type="AlphaFoldDB" id="A0A1G1YFK3"/>
<dbReference type="GO" id="GO:0030170">
    <property type="term" value="F:pyridoxal phosphate binding"/>
    <property type="evidence" value="ECO:0007669"/>
    <property type="project" value="TreeGrafter"/>
</dbReference>
<protein>
    <submittedName>
        <fullName evidence="5">Lipopolysaccharide biosynthesis protein RfbH</fullName>
    </submittedName>
</protein>
<sequence>MNQELENLIRKHYQENFANKKIVPGKNTIPASGKFFGAEELVAMTQAVLEGWWTEGRYAEEFENKFAGWLGVKYCTTTNSGSSANLIAVAALTSFRLGEKRLKPGDEVITIAAGFPTTVNPLIVNQLVPVFVDIEIETLNIKADDLEKAVSQKTKAVILPHNIGNAFNLKAVKALCEKRQLWLIEDCCDALGTTYDGKLVGTFGDLATFSFYAGHHMAMGEGGAVVTSDEFLNRIVRSVRDWGRDCQCKTGHDNTCGKRFVWKLGDLPEGYDHKFIFSEIGYNLRITDIQAALGLVQLEKLPIFTQRRKDNFSYLLNKLKEFEKYFILPKAENLSEPSWFGFYLTLKPNCPFKRFDLVQFLETNKILTRLILAGNLCRQPYFLNYNVKYRKADNLANTDIVMNNSFWVGCYHGLNKEHMEYIYQNIKKFIDQYDDR</sequence>
<dbReference type="CDD" id="cd00616">
    <property type="entry name" value="AHBA_syn"/>
    <property type="match status" value="1"/>
</dbReference>
<evidence type="ECO:0000256" key="4">
    <source>
        <dbReference type="RuleBase" id="RU004508"/>
    </source>
</evidence>
<name>A0A1G1YFK3_9BACT</name>
<dbReference type="Pfam" id="PF01041">
    <property type="entry name" value="DegT_DnrJ_EryC1"/>
    <property type="match status" value="1"/>
</dbReference>
<dbReference type="InterPro" id="IPR015424">
    <property type="entry name" value="PyrdxlP-dep_Trfase"/>
</dbReference>
<dbReference type="GO" id="GO:0008483">
    <property type="term" value="F:transaminase activity"/>
    <property type="evidence" value="ECO:0007669"/>
    <property type="project" value="TreeGrafter"/>
</dbReference>
<dbReference type="Gene3D" id="3.40.640.10">
    <property type="entry name" value="Type I PLP-dependent aspartate aminotransferase-like (Major domain)"/>
    <property type="match status" value="1"/>
</dbReference>
<dbReference type="InterPro" id="IPR015421">
    <property type="entry name" value="PyrdxlP-dep_Trfase_major"/>
</dbReference>
<comment type="similarity">
    <text evidence="3 4">Belongs to the DegT/DnrJ/EryC1 family.</text>
</comment>
<gene>
    <name evidence="5" type="ORF">A3J65_04530</name>
</gene>
<dbReference type="InterPro" id="IPR015422">
    <property type="entry name" value="PyrdxlP-dep_Trfase_small"/>
</dbReference>
<accession>A0A1G1YFK3</accession>
<dbReference type="PANTHER" id="PTHR30244:SF34">
    <property type="entry name" value="DTDP-4-AMINO-4,6-DIDEOXYGALACTOSE TRANSAMINASE"/>
    <property type="match status" value="1"/>
</dbReference>
<comment type="caution">
    <text evidence="5">The sequence shown here is derived from an EMBL/GenBank/DDBJ whole genome shotgun (WGS) entry which is preliminary data.</text>
</comment>
<reference evidence="5 6" key="1">
    <citation type="journal article" date="2016" name="Nat. Commun.">
        <title>Thousands of microbial genomes shed light on interconnected biogeochemical processes in an aquifer system.</title>
        <authorList>
            <person name="Anantharaman K."/>
            <person name="Brown C.T."/>
            <person name="Hug L.A."/>
            <person name="Sharon I."/>
            <person name="Castelle C.J."/>
            <person name="Probst A.J."/>
            <person name="Thomas B.C."/>
            <person name="Singh A."/>
            <person name="Wilkins M.J."/>
            <person name="Karaoz U."/>
            <person name="Brodie E.L."/>
            <person name="Williams K.H."/>
            <person name="Hubbard S.S."/>
            <person name="Banfield J.F."/>
        </authorList>
    </citation>
    <scope>NUCLEOTIDE SEQUENCE [LARGE SCALE GENOMIC DNA]</scope>
</reference>
<evidence type="ECO:0000313" key="6">
    <source>
        <dbReference type="Proteomes" id="UP000178501"/>
    </source>
</evidence>
<dbReference type="Proteomes" id="UP000178501">
    <property type="component" value="Unassembled WGS sequence"/>
</dbReference>
<dbReference type="SUPFAM" id="SSF53383">
    <property type="entry name" value="PLP-dependent transferases"/>
    <property type="match status" value="1"/>
</dbReference>
<dbReference type="GO" id="GO:0000271">
    <property type="term" value="P:polysaccharide biosynthetic process"/>
    <property type="evidence" value="ECO:0007669"/>
    <property type="project" value="TreeGrafter"/>
</dbReference>
<evidence type="ECO:0000256" key="1">
    <source>
        <dbReference type="ARBA" id="ARBA00001933"/>
    </source>
</evidence>
<dbReference type="Gene3D" id="3.90.1150.10">
    <property type="entry name" value="Aspartate Aminotransferase, domain 1"/>
    <property type="match status" value="1"/>
</dbReference>